<dbReference type="InterPro" id="IPR029058">
    <property type="entry name" value="AB_hydrolase_fold"/>
</dbReference>
<proteinExistence type="predicted"/>
<dbReference type="InterPro" id="IPR010662">
    <property type="entry name" value="RBBP9/YdeN"/>
</dbReference>
<organism evidence="1 2">
    <name type="scientific">Chitinimonas arctica</name>
    <dbReference type="NCBI Taxonomy" id="2594795"/>
    <lineage>
        <taxon>Bacteria</taxon>
        <taxon>Pseudomonadati</taxon>
        <taxon>Pseudomonadota</taxon>
        <taxon>Betaproteobacteria</taxon>
        <taxon>Neisseriales</taxon>
        <taxon>Chitinibacteraceae</taxon>
        <taxon>Chitinimonas</taxon>
    </lineage>
</organism>
<evidence type="ECO:0000313" key="1">
    <source>
        <dbReference type="EMBL" id="QDQ25039.1"/>
    </source>
</evidence>
<dbReference type="RefSeq" id="WP_143855964.1">
    <property type="nucleotide sequence ID" value="NZ_CP041730.1"/>
</dbReference>
<dbReference type="SUPFAM" id="SSF53474">
    <property type="entry name" value="alpha/beta-Hydrolases"/>
    <property type="match status" value="1"/>
</dbReference>
<dbReference type="AlphaFoldDB" id="A0A516SA63"/>
<dbReference type="Pfam" id="PF06821">
    <property type="entry name" value="Ser_hydrolase"/>
    <property type="match status" value="1"/>
</dbReference>
<dbReference type="Gene3D" id="3.40.50.1820">
    <property type="entry name" value="alpha/beta hydrolase"/>
    <property type="match status" value="1"/>
</dbReference>
<dbReference type="KEGG" id="cari:FNU76_00995"/>
<keyword evidence="2" id="KW-1185">Reference proteome</keyword>
<sequence length="188" mass="20775">MPLIIHPGWQDSGPAHWQSRWQATLPDAQRLVQADWHQPDLADWVATLDSKLAALAEPALLVCHSLGCLTLLHWAIRHPEHHARLGAALLVAPADVERSDAPTEIRGFAPIPRLRLPFPVTVVASDDDPFCRIERSRQFAEDWGAELVTLRQAGHINADSGFGAWPEGLALLTALRERQTQAKEAIHG</sequence>
<accession>A0A516SA63</accession>
<dbReference type="EMBL" id="CP041730">
    <property type="protein sequence ID" value="QDQ25039.1"/>
    <property type="molecule type" value="Genomic_DNA"/>
</dbReference>
<keyword evidence="1" id="KW-0378">Hydrolase</keyword>
<evidence type="ECO:0000313" key="2">
    <source>
        <dbReference type="Proteomes" id="UP000317550"/>
    </source>
</evidence>
<protein>
    <submittedName>
        <fullName evidence="1">Alpha/beta hydrolase</fullName>
    </submittedName>
</protein>
<reference evidence="2" key="1">
    <citation type="submission" date="2019-07" db="EMBL/GenBank/DDBJ databases">
        <title>Chitinimonas sp. nov., isolated from Ny-Alesund, arctica soil.</title>
        <authorList>
            <person name="Xu Q."/>
            <person name="Peng F."/>
        </authorList>
    </citation>
    <scope>NUCLEOTIDE SEQUENCE [LARGE SCALE GENOMIC DNA]</scope>
    <source>
        <strain evidence="2">R3-44</strain>
    </source>
</reference>
<name>A0A516SA63_9NEIS</name>
<dbReference type="GO" id="GO:0016787">
    <property type="term" value="F:hydrolase activity"/>
    <property type="evidence" value="ECO:0007669"/>
    <property type="project" value="UniProtKB-KW"/>
</dbReference>
<dbReference type="Proteomes" id="UP000317550">
    <property type="component" value="Chromosome"/>
</dbReference>
<gene>
    <name evidence="1" type="ORF">FNU76_00995</name>
</gene>
<dbReference type="OrthoDB" id="9804993at2"/>